<dbReference type="AlphaFoldDB" id="N0BIG0"/>
<proteinExistence type="predicted"/>
<feature type="transmembrane region" description="Helical" evidence="1">
    <location>
        <begin position="54"/>
        <end position="72"/>
    </location>
</feature>
<protein>
    <recommendedName>
        <fullName evidence="4">DUF1634 domain-containing protein</fullName>
    </recommendedName>
</protein>
<evidence type="ECO:0000256" key="1">
    <source>
        <dbReference type="SAM" id="Phobius"/>
    </source>
</evidence>
<keyword evidence="1" id="KW-1133">Transmembrane helix</keyword>
<evidence type="ECO:0000313" key="3">
    <source>
        <dbReference type="Proteomes" id="UP000013307"/>
    </source>
</evidence>
<gene>
    <name evidence="2" type="ORF">Asulf_02126</name>
</gene>
<dbReference type="OrthoDB" id="380478at2157"/>
<dbReference type="HOGENOM" id="CLU_099314_0_0_2"/>
<feature type="transmembrane region" description="Helical" evidence="1">
    <location>
        <begin position="119"/>
        <end position="139"/>
    </location>
</feature>
<sequence length="173" mass="18907">MGSKIKEIVPSVDELADTMEPIHPKEALAPMKETVPEKITIDPVNGVFGDVMRILCNVGLAVIIIASVFYFVGISPKDNPSNEAARWNEPAVAFWKDVKGTEINGYSWFLSDLMDPENIVILGITILALTPLVGFLFAIPKAHGALRVLLVIITIEFVYAILRPLIMNVGGVH</sequence>
<dbReference type="eggNOG" id="arCOG12210">
    <property type="taxonomic scope" value="Archaea"/>
</dbReference>
<dbReference type="KEGG" id="ast:Asulf_02126"/>
<keyword evidence="1" id="KW-0472">Membrane</keyword>
<feature type="transmembrane region" description="Helical" evidence="1">
    <location>
        <begin position="146"/>
        <end position="166"/>
    </location>
</feature>
<keyword evidence="3" id="KW-1185">Reference proteome</keyword>
<keyword evidence="1" id="KW-0812">Transmembrane</keyword>
<evidence type="ECO:0000313" key="2">
    <source>
        <dbReference type="EMBL" id="AGK62082.1"/>
    </source>
</evidence>
<dbReference type="RefSeq" id="WP_015591678.1">
    <property type="nucleotide sequence ID" value="NC_021169.1"/>
</dbReference>
<dbReference type="STRING" id="387631.Asulf_02126"/>
<dbReference type="Proteomes" id="UP000013307">
    <property type="component" value="Chromosome"/>
</dbReference>
<dbReference type="GeneID" id="15393759"/>
<name>N0BIG0_9EURY</name>
<reference evidence="2 3" key="1">
    <citation type="journal article" date="2013" name="Genome Announc.">
        <title>Complete Genome Sequence of the Thermophilic and Facultatively Chemolithoautotrophic Sulfate Reducer Archaeoglobus sulfaticallidus Strain PM70-1T.</title>
        <authorList>
            <person name="Stokke R."/>
            <person name="Hocking W.P."/>
            <person name="Steinsbu B.O."/>
            <person name="Steen I.H."/>
        </authorList>
    </citation>
    <scope>NUCLEOTIDE SEQUENCE [LARGE SCALE GENOMIC DNA]</scope>
    <source>
        <strain evidence="2">PM70-1</strain>
    </source>
</reference>
<organism evidence="2 3">
    <name type="scientific">Archaeoglobus sulfaticallidus PM70-1</name>
    <dbReference type="NCBI Taxonomy" id="387631"/>
    <lineage>
        <taxon>Archaea</taxon>
        <taxon>Methanobacteriati</taxon>
        <taxon>Methanobacteriota</taxon>
        <taxon>Archaeoglobi</taxon>
        <taxon>Archaeoglobales</taxon>
        <taxon>Archaeoglobaceae</taxon>
        <taxon>Archaeoglobus</taxon>
    </lineage>
</organism>
<evidence type="ECO:0008006" key="4">
    <source>
        <dbReference type="Google" id="ProtNLM"/>
    </source>
</evidence>
<dbReference type="EMBL" id="CP005290">
    <property type="protein sequence ID" value="AGK62082.1"/>
    <property type="molecule type" value="Genomic_DNA"/>
</dbReference>
<accession>N0BIG0</accession>